<evidence type="ECO:0000313" key="3">
    <source>
        <dbReference type="Proteomes" id="UP000229901"/>
    </source>
</evidence>
<evidence type="ECO:0000313" key="2">
    <source>
        <dbReference type="EMBL" id="PIR94052.1"/>
    </source>
</evidence>
<comment type="caution">
    <text evidence="2">The sequence shown here is derived from an EMBL/GenBank/DDBJ whole genome shotgun (WGS) entry which is preliminary data.</text>
</comment>
<accession>A0A2H0V4P5</accession>
<reference evidence="3" key="1">
    <citation type="submission" date="2017-09" db="EMBL/GenBank/DDBJ databases">
        <title>Depth-based differentiation of microbial function through sediment-hosted aquifers and enrichment of novel symbionts in the deep terrestrial subsurface.</title>
        <authorList>
            <person name="Probst A.J."/>
            <person name="Ladd B."/>
            <person name="Jarett J.K."/>
            <person name="Geller-Mcgrath D.E."/>
            <person name="Sieber C.M.K."/>
            <person name="Emerson J.B."/>
            <person name="Anantharaman K."/>
            <person name="Thomas B.C."/>
            <person name="Malmstrom R."/>
            <person name="Stieglmeier M."/>
            <person name="Klingl A."/>
            <person name="Woyke T."/>
            <person name="Ryan C.M."/>
            <person name="Banfield J.F."/>
        </authorList>
    </citation>
    <scope>NUCLEOTIDE SEQUENCE [LARGE SCALE GENOMIC DNA]</scope>
</reference>
<dbReference type="EMBL" id="PFAP01000021">
    <property type="protein sequence ID" value="PIR94052.1"/>
    <property type="molecule type" value="Genomic_DNA"/>
</dbReference>
<sequence>MSKVVDKKRVGTKAQKPIDLTSPGALDTVNRQVTSVEQLQPDDADFKRAEQVVAFLLDEDSRENPTTRYAKRSFVDKLGEEARDQVQNASELVNTKFSKIRGYASKETNPVIASMIKLDVVSNEFFPSAGIGPDGPLRKLFIALRMASPKVHKYLLKYERGKTVIKEILAAQEMSRQVMANDLEEFEVRQAQLLTSLYQLKASLREILAAKALIEQRIESEQDQEYREYIQIYIYQPMLTVARTLVQIMQSKEESYFIGETLITGNRHLLNESRLTTILTVDGLQDAMMNMVGLQHQKNVIGMIRDTRATLDKIRRFNADMTERNIDEMMKLDVESIEQMATAVETLTRLKDSIAKFKQHQLAILPKLDEAVKRHTALVEETLGEISDREK</sequence>
<gene>
    <name evidence="2" type="ORF">COT97_03340</name>
</gene>
<evidence type="ECO:0000256" key="1">
    <source>
        <dbReference type="SAM" id="MobiDB-lite"/>
    </source>
</evidence>
<name>A0A2H0V4P5_9BACT</name>
<organism evidence="2 3">
    <name type="scientific">Candidatus Falkowbacteria bacterium CG10_big_fil_rev_8_21_14_0_10_39_11</name>
    <dbReference type="NCBI Taxonomy" id="1974565"/>
    <lineage>
        <taxon>Bacteria</taxon>
        <taxon>Candidatus Falkowiibacteriota</taxon>
    </lineage>
</organism>
<proteinExistence type="predicted"/>
<dbReference type="AlphaFoldDB" id="A0A2H0V4P5"/>
<feature type="non-terminal residue" evidence="2">
    <location>
        <position position="391"/>
    </location>
</feature>
<dbReference type="Proteomes" id="UP000229901">
    <property type="component" value="Unassembled WGS sequence"/>
</dbReference>
<evidence type="ECO:0008006" key="4">
    <source>
        <dbReference type="Google" id="ProtNLM"/>
    </source>
</evidence>
<feature type="region of interest" description="Disordered" evidence="1">
    <location>
        <begin position="1"/>
        <end position="24"/>
    </location>
</feature>
<protein>
    <recommendedName>
        <fullName evidence="4">Toxic anion resistance protein</fullName>
    </recommendedName>
</protein>